<keyword evidence="5 6" id="KW-0472">Membrane</keyword>
<dbReference type="PANTHER" id="PTHR12300:SF161">
    <property type="entry name" value="RECEPTOR EXPRESSION-ENHANCING PROTEIN"/>
    <property type="match status" value="1"/>
</dbReference>
<name>A0ABM1F0D2_PRICU</name>
<gene>
    <name evidence="8" type="primary">LOC106817731</name>
</gene>
<evidence type="ECO:0000313" key="7">
    <source>
        <dbReference type="Proteomes" id="UP000695022"/>
    </source>
</evidence>
<keyword evidence="3 6" id="KW-0812">Transmembrane</keyword>
<protein>
    <recommendedName>
        <fullName evidence="6">Receptor expression-enhancing protein</fullName>
    </recommendedName>
</protein>
<proteinExistence type="inferred from homology"/>
<dbReference type="PANTHER" id="PTHR12300">
    <property type="entry name" value="HVA22-LIKE PROTEINS"/>
    <property type="match status" value="1"/>
</dbReference>
<sequence length="197" mass="22232">MAAAALQSRTADFQAKLDKLLHEKSKFTDYLAIVEQKTGVRRLYIILGIASLLSLYLVIGYGAELLCNFIGFVYPAYVSVKAIESHDKDDDTKWLTYWVVFALFSVIEFFSDIFLSWFPFYWLAKCMLLLVCMAPIQNNGSTYIYQRIIRPVVLRSQKDIDETLDDFKDTARGAFNTAAGSASEAAAKVMADNAKMD</sequence>
<dbReference type="Pfam" id="PF03134">
    <property type="entry name" value="TB2_DP1_HVA22"/>
    <property type="match status" value="1"/>
</dbReference>
<keyword evidence="7" id="KW-1185">Reference proteome</keyword>
<feature type="transmembrane region" description="Helical" evidence="6">
    <location>
        <begin position="44"/>
        <end position="77"/>
    </location>
</feature>
<dbReference type="InterPro" id="IPR004345">
    <property type="entry name" value="TB2_DP1_HVA22"/>
</dbReference>
<organism evidence="7 8">
    <name type="scientific">Priapulus caudatus</name>
    <name type="common">Priapulid worm</name>
    <dbReference type="NCBI Taxonomy" id="37621"/>
    <lineage>
        <taxon>Eukaryota</taxon>
        <taxon>Metazoa</taxon>
        <taxon>Ecdysozoa</taxon>
        <taxon>Scalidophora</taxon>
        <taxon>Priapulida</taxon>
        <taxon>Priapulimorpha</taxon>
        <taxon>Priapulimorphida</taxon>
        <taxon>Priapulidae</taxon>
        <taxon>Priapulus</taxon>
    </lineage>
</organism>
<reference evidence="8" key="1">
    <citation type="submission" date="2025-08" db="UniProtKB">
        <authorList>
            <consortium name="RefSeq"/>
        </authorList>
    </citation>
    <scope>IDENTIFICATION</scope>
</reference>
<dbReference type="Proteomes" id="UP000695022">
    <property type="component" value="Unplaced"/>
</dbReference>
<evidence type="ECO:0000313" key="8">
    <source>
        <dbReference type="RefSeq" id="XP_014677903.1"/>
    </source>
</evidence>
<dbReference type="GeneID" id="106817731"/>
<comment type="similarity">
    <text evidence="2 6">Belongs to the DP1 family.</text>
</comment>
<comment type="subcellular location">
    <subcellularLocation>
        <location evidence="1 6">Membrane</location>
        <topology evidence="1 6">Multi-pass membrane protein</topology>
    </subcellularLocation>
</comment>
<evidence type="ECO:0000256" key="4">
    <source>
        <dbReference type="ARBA" id="ARBA00022989"/>
    </source>
</evidence>
<evidence type="ECO:0000256" key="5">
    <source>
        <dbReference type="ARBA" id="ARBA00023136"/>
    </source>
</evidence>
<feature type="transmembrane region" description="Helical" evidence="6">
    <location>
        <begin position="97"/>
        <end position="123"/>
    </location>
</feature>
<evidence type="ECO:0000256" key="1">
    <source>
        <dbReference type="ARBA" id="ARBA00004141"/>
    </source>
</evidence>
<accession>A0ABM1F0D2</accession>
<evidence type="ECO:0000256" key="6">
    <source>
        <dbReference type="RuleBase" id="RU362006"/>
    </source>
</evidence>
<dbReference type="RefSeq" id="XP_014677903.1">
    <property type="nucleotide sequence ID" value="XM_014822417.1"/>
</dbReference>
<evidence type="ECO:0000256" key="2">
    <source>
        <dbReference type="ARBA" id="ARBA00008573"/>
    </source>
</evidence>
<evidence type="ECO:0000256" key="3">
    <source>
        <dbReference type="ARBA" id="ARBA00022692"/>
    </source>
</evidence>
<keyword evidence="4 6" id="KW-1133">Transmembrane helix</keyword>